<gene>
    <name evidence="1" type="ORF">L6164_004146</name>
</gene>
<comment type="caution">
    <text evidence="1">The sequence shown here is derived from an EMBL/GenBank/DDBJ whole genome shotgun (WGS) entry which is preliminary data.</text>
</comment>
<dbReference type="Proteomes" id="UP000828941">
    <property type="component" value="Chromosome 2"/>
</dbReference>
<keyword evidence="2" id="KW-1185">Reference proteome</keyword>
<name>A0ACB9Q475_BAUVA</name>
<protein>
    <submittedName>
        <fullName evidence="1">Uncharacterized protein</fullName>
    </submittedName>
</protein>
<proteinExistence type="predicted"/>
<dbReference type="EMBL" id="CM039427">
    <property type="protein sequence ID" value="KAI4355365.1"/>
    <property type="molecule type" value="Genomic_DNA"/>
</dbReference>
<evidence type="ECO:0000313" key="2">
    <source>
        <dbReference type="Proteomes" id="UP000828941"/>
    </source>
</evidence>
<reference evidence="1 2" key="1">
    <citation type="journal article" date="2022" name="DNA Res.">
        <title>Chromosomal-level genome assembly of the orchid tree Bauhinia variegata (Leguminosae; Cercidoideae) supports the allotetraploid origin hypothesis of Bauhinia.</title>
        <authorList>
            <person name="Zhong Y."/>
            <person name="Chen Y."/>
            <person name="Zheng D."/>
            <person name="Pang J."/>
            <person name="Liu Y."/>
            <person name="Luo S."/>
            <person name="Meng S."/>
            <person name="Qian L."/>
            <person name="Wei D."/>
            <person name="Dai S."/>
            <person name="Zhou R."/>
        </authorList>
    </citation>
    <scope>NUCLEOTIDE SEQUENCE [LARGE SCALE GENOMIC DNA]</scope>
    <source>
        <strain evidence="1">BV-YZ2020</strain>
    </source>
</reference>
<organism evidence="1 2">
    <name type="scientific">Bauhinia variegata</name>
    <name type="common">Purple orchid tree</name>
    <name type="synonym">Phanera variegata</name>
    <dbReference type="NCBI Taxonomy" id="167791"/>
    <lineage>
        <taxon>Eukaryota</taxon>
        <taxon>Viridiplantae</taxon>
        <taxon>Streptophyta</taxon>
        <taxon>Embryophyta</taxon>
        <taxon>Tracheophyta</taxon>
        <taxon>Spermatophyta</taxon>
        <taxon>Magnoliopsida</taxon>
        <taxon>eudicotyledons</taxon>
        <taxon>Gunneridae</taxon>
        <taxon>Pentapetalae</taxon>
        <taxon>rosids</taxon>
        <taxon>fabids</taxon>
        <taxon>Fabales</taxon>
        <taxon>Fabaceae</taxon>
        <taxon>Cercidoideae</taxon>
        <taxon>Cercideae</taxon>
        <taxon>Bauhiniinae</taxon>
        <taxon>Bauhinia</taxon>
    </lineage>
</organism>
<sequence>MAKCPIRPLLLLSKKSYVVTAENVRLQPAAVVTKVVGSSDSTESVVSGDEKNFWMRDPKTGNWIPEKHFGEVNVADLREKLLSKTQK</sequence>
<accession>A0ACB9Q475</accession>
<evidence type="ECO:0000313" key="1">
    <source>
        <dbReference type="EMBL" id="KAI4355365.1"/>
    </source>
</evidence>